<evidence type="ECO:0000256" key="13">
    <source>
        <dbReference type="ARBA" id="ARBA00022723"/>
    </source>
</evidence>
<keyword evidence="14 17" id="KW-0418">Kinase</keyword>
<evidence type="ECO:0000256" key="21">
    <source>
        <dbReference type="SAM" id="MobiDB-lite"/>
    </source>
</evidence>
<dbReference type="Pfam" id="PF05524">
    <property type="entry name" value="PEP-utilisers_N"/>
    <property type="match status" value="1"/>
</dbReference>
<evidence type="ECO:0000259" key="23">
    <source>
        <dbReference type="Pfam" id="PF02896"/>
    </source>
</evidence>
<dbReference type="GO" id="GO:0008965">
    <property type="term" value="F:phosphoenolpyruvate-protein phosphotransferase activity"/>
    <property type="evidence" value="ECO:0007669"/>
    <property type="project" value="UniProtKB-EC"/>
</dbReference>
<dbReference type="PIRSF" id="PIRSF000732">
    <property type="entry name" value="PTS_enzyme_I"/>
    <property type="match status" value="1"/>
</dbReference>
<name>A0A0U1Q0S9_9BURK</name>
<dbReference type="InterPro" id="IPR018274">
    <property type="entry name" value="PEP_util_AS"/>
</dbReference>
<keyword evidence="12 17" id="KW-0598">Phosphotransferase system</keyword>
<feature type="binding site" evidence="19">
    <location>
        <position position="369"/>
    </location>
    <ligand>
        <name>phosphoenolpyruvate</name>
        <dbReference type="ChEBI" id="CHEBI:58702"/>
    </ligand>
</feature>
<protein>
    <recommendedName>
        <fullName evidence="7 17">Phosphoenolpyruvate-protein phosphotransferase</fullName>
        <ecNumber evidence="6 17">2.7.3.9</ecNumber>
    </recommendedName>
    <alternativeName>
        <fullName evidence="16 17">Phosphotransferase system, enzyme I</fullName>
    </alternativeName>
</protein>
<keyword evidence="10 17" id="KW-0762">Sugar transport</keyword>
<evidence type="ECO:0000256" key="19">
    <source>
        <dbReference type="PIRSR" id="PIRSR000732-2"/>
    </source>
</evidence>
<keyword evidence="11 17" id="KW-0808">Transferase</keyword>
<feature type="compositionally biased region" description="Low complexity" evidence="21">
    <location>
        <begin position="612"/>
        <end position="622"/>
    </location>
</feature>
<evidence type="ECO:0000313" key="26">
    <source>
        <dbReference type="Proteomes" id="UP000050580"/>
    </source>
</evidence>
<evidence type="ECO:0000256" key="7">
    <source>
        <dbReference type="ARBA" id="ARBA00016544"/>
    </source>
</evidence>
<evidence type="ECO:0000256" key="15">
    <source>
        <dbReference type="ARBA" id="ARBA00022842"/>
    </source>
</evidence>
<dbReference type="NCBIfam" id="TIGR01417">
    <property type="entry name" value="PTS_I_fam"/>
    <property type="match status" value="1"/>
</dbReference>
<feature type="binding site" evidence="19">
    <location>
        <position position="503"/>
    </location>
    <ligand>
        <name>phosphoenolpyruvate</name>
        <dbReference type="ChEBI" id="CHEBI:58702"/>
    </ligand>
</feature>
<feature type="active site" description="Proton donor" evidence="18">
    <location>
        <position position="540"/>
    </location>
</feature>
<organism evidence="25 26">
    <name type="scientific">Lampropedia cohaerens</name>
    <dbReference type="NCBI Taxonomy" id="1610491"/>
    <lineage>
        <taxon>Bacteria</taxon>
        <taxon>Pseudomonadati</taxon>
        <taxon>Pseudomonadota</taxon>
        <taxon>Betaproteobacteria</taxon>
        <taxon>Burkholderiales</taxon>
        <taxon>Comamonadaceae</taxon>
        <taxon>Lampropedia</taxon>
    </lineage>
</organism>
<dbReference type="Gene3D" id="3.20.20.60">
    <property type="entry name" value="Phosphoenolpyruvate-binding domains"/>
    <property type="match status" value="1"/>
</dbReference>
<feature type="binding site" evidence="19">
    <location>
        <position position="332"/>
    </location>
    <ligand>
        <name>phosphoenolpyruvate</name>
        <dbReference type="ChEBI" id="CHEBI:58702"/>
    </ligand>
</feature>
<evidence type="ECO:0000259" key="24">
    <source>
        <dbReference type="Pfam" id="PF05524"/>
    </source>
</evidence>
<dbReference type="InterPro" id="IPR006318">
    <property type="entry name" value="PTS_EI-like"/>
</dbReference>
<comment type="catalytic activity">
    <reaction evidence="1 17">
        <text>L-histidyl-[protein] + phosphoenolpyruvate = N(pros)-phospho-L-histidyl-[protein] + pyruvate</text>
        <dbReference type="Rhea" id="RHEA:23880"/>
        <dbReference type="Rhea" id="RHEA-COMP:9745"/>
        <dbReference type="Rhea" id="RHEA-COMP:9746"/>
        <dbReference type="ChEBI" id="CHEBI:15361"/>
        <dbReference type="ChEBI" id="CHEBI:29979"/>
        <dbReference type="ChEBI" id="CHEBI:58702"/>
        <dbReference type="ChEBI" id="CHEBI:64837"/>
        <dbReference type="EC" id="2.7.3.9"/>
    </reaction>
</comment>
<feature type="active site" description="Tele-phosphohistidine intermediate" evidence="18">
    <location>
        <position position="225"/>
    </location>
</feature>
<evidence type="ECO:0000256" key="3">
    <source>
        <dbReference type="ARBA" id="ARBA00002728"/>
    </source>
</evidence>
<evidence type="ECO:0000256" key="20">
    <source>
        <dbReference type="PIRSR" id="PIRSR000732-3"/>
    </source>
</evidence>
<dbReference type="GO" id="GO:0046872">
    <property type="term" value="F:metal ion binding"/>
    <property type="evidence" value="ECO:0007669"/>
    <property type="project" value="UniProtKB-KW"/>
</dbReference>
<dbReference type="InterPro" id="IPR008279">
    <property type="entry name" value="PEP-util_enz_mobile_dom"/>
</dbReference>
<keyword evidence="8 17" id="KW-0813">Transport</keyword>
<feature type="domain" description="Phosphotransferase system enzyme I N-terminal" evidence="24">
    <location>
        <begin position="7"/>
        <end position="131"/>
    </location>
</feature>
<dbReference type="SUPFAM" id="SSF52009">
    <property type="entry name" value="Phosphohistidine domain"/>
    <property type="match status" value="1"/>
</dbReference>
<dbReference type="PATRIC" id="fig|1610491.3.peg.1200"/>
<dbReference type="STRING" id="1610491.AAV94_05640"/>
<dbReference type="InterPro" id="IPR008731">
    <property type="entry name" value="PTS_EIN"/>
</dbReference>
<keyword evidence="9 17" id="KW-0963">Cytoplasm</keyword>
<dbReference type="InterPro" id="IPR050499">
    <property type="entry name" value="PEP-utilizing_PTS_enzyme"/>
</dbReference>
<dbReference type="InterPro" id="IPR036637">
    <property type="entry name" value="Phosphohistidine_dom_sf"/>
</dbReference>
<evidence type="ECO:0000256" key="10">
    <source>
        <dbReference type="ARBA" id="ARBA00022597"/>
    </source>
</evidence>
<dbReference type="SUPFAM" id="SSF51621">
    <property type="entry name" value="Phosphoenolpyruvate/pyruvate domain"/>
    <property type="match status" value="1"/>
</dbReference>
<evidence type="ECO:0000256" key="2">
    <source>
        <dbReference type="ARBA" id="ARBA00001946"/>
    </source>
</evidence>
<evidence type="ECO:0000256" key="16">
    <source>
        <dbReference type="ARBA" id="ARBA00033235"/>
    </source>
</evidence>
<evidence type="ECO:0000256" key="11">
    <source>
        <dbReference type="ARBA" id="ARBA00022679"/>
    </source>
</evidence>
<evidence type="ECO:0000256" key="14">
    <source>
        <dbReference type="ARBA" id="ARBA00022777"/>
    </source>
</evidence>
<feature type="region of interest" description="Disordered" evidence="21">
    <location>
        <begin position="150"/>
        <end position="185"/>
    </location>
</feature>
<dbReference type="PRINTS" id="PR01736">
    <property type="entry name" value="PHPHTRNFRASE"/>
</dbReference>
<evidence type="ECO:0000256" key="17">
    <source>
        <dbReference type="PIRNR" id="PIRNR000732"/>
    </source>
</evidence>
<reference evidence="25 26" key="1">
    <citation type="submission" date="2015-05" db="EMBL/GenBank/DDBJ databases">
        <title>Draft genome sequence of Lampropedia sp. CT6, isolated from the microbial mat of a hot water spring, located at Manikaran, India.</title>
        <authorList>
            <person name="Tripathi C."/>
            <person name="Rani P."/>
            <person name="Mahato N.K."/>
            <person name="Lal R."/>
        </authorList>
    </citation>
    <scope>NUCLEOTIDE SEQUENCE [LARGE SCALE GENOMIC DNA]</scope>
    <source>
        <strain evidence="25 26">CT6</strain>
    </source>
</reference>
<dbReference type="SUPFAM" id="SSF47831">
    <property type="entry name" value="Enzyme I of the PEP:sugar phosphotransferase system HPr-binding (sub)domain"/>
    <property type="match status" value="1"/>
</dbReference>
<evidence type="ECO:0000256" key="12">
    <source>
        <dbReference type="ARBA" id="ARBA00022683"/>
    </source>
</evidence>
<feature type="binding site" evidence="19">
    <location>
        <begin position="492"/>
        <end position="493"/>
    </location>
    <ligand>
        <name>phosphoenolpyruvate</name>
        <dbReference type="ChEBI" id="CHEBI:58702"/>
    </ligand>
</feature>
<gene>
    <name evidence="25" type="ORF">AAV94_05640</name>
</gene>
<dbReference type="Pfam" id="PF02896">
    <property type="entry name" value="PEP-utilizers_C"/>
    <property type="match status" value="1"/>
</dbReference>
<evidence type="ECO:0000256" key="5">
    <source>
        <dbReference type="ARBA" id="ARBA00007837"/>
    </source>
</evidence>
<comment type="similarity">
    <text evidence="5 17">Belongs to the PEP-utilizing enzyme family.</text>
</comment>
<evidence type="ECO:0000256" key="4">
    <source>
        <dbReference type="ARBA" id="ARBA00004496"/>
    </source>
</evidence>
<keyword evidence="26" id="KW-1185">Reference proteome</keyword>
<comment type="subcellular location">
    <subcellularLocation>
        <location evidence="4 17">Cytoplasm</location>
    </subcellularLocation>
</comment>
<dbReference type="EMBL" id="LBNQ01000020">
    <property type="protein sequence ID" value="KKW68369.1"/>
    <property type="molecule type" value="Genomic_DNA"/>
</dbReference>
<dbReference type="InterPro" id="IPR024692">
    <property type="entry name" value="PTS_EI"/>
</dbReference>
<feature type="domain" description="PEP-utilising enzyme C-terminal" evidence="23">
    <location>
        <begin position="287"/>
        <end position="577"/>
    </location>
</feature>
<dbReference type="InterPro" id="IPR023151">
    <property type="entry name" value="PEP_util_CS"/>
</dbReference>
<proteinExistence type="inferred from homology"/>
<dbReference type="GO" id="GO:0016301">
    <property type="term" value="F:kinase activity"/>
    <property type="evidence" value="ECO:0007669"/>
    <property type="project" value="UniProtKB-KW"/>
</dbReference>
<dbReference type="AlphaFoldDB" id="A0A0U1Q0S9"/>
<keyword evidence="15 17" id="KW-0460">Magnesium</keyword>
<comment type="cofactor">
    <cofactor evidence="2 17 20">
        <name>Mg(2+)</name>
        <dbReference type="ChEBI" id="CHEBI:18420"/>
    </cofactor>
</comment>
<sequence>MTNQRIKGIAVSRGIAIGRAMVLGREALQVKHYLVAPAQVEAELQRLQRGFTLALAELRRIQLRIEGDPASAELHALLDVHAMLLEDEALREGAEAVVRARRYNAEWALLHQLGELAREFDAMDDSYLRERKADLEQIVGWVVRCMRMPTDSPSGSTPPPGPLGQALSAMQPPQTAHADAGDGAASPPAQPFIVVAHDLGPADMLHFRLDAFAGFVADTGGQTSHTAIVARSMDIPAVVGTREASRRIHQDDMLIVYADVGLVIVNPDAQTLQAYRLLQEELAQVRQRQQSLLHTPSVTRDGQAIALLANVELPGDCTAALRSGAAGIGLFRSEFLFMGRHGALPDEQEQYTAYRDALLAMEGLPVTIRTVDIGADKALDGHAVARHRQEHSAMGLRAIRWSLSSPEMFRTQLRALLRAAEHGPLSILFPMLAQLSEIRLVLQLLEQARQQLRDAQVSFGPVRVGAMIEVPAAALMIEQFLEHFDFVSIGTNDLTQYTLAVDRADESVAHLFDATHPAVLRLIAQVIAAGRSCGKPVCLCGEMAGDPQLTDLLLGLGLQSFSMHPAQLLAVKERVLAADTAALQDWAQSVLQSREPQSLLAQHQSPLPAAPMPDATAPAATD</sequence>
<dbReference type="InterPro" id="IPR036618">
    <property type="entry name" value="PtsI_HPr-bd_sf"/>
</dbReference>
<dbReference type="Gene3D" id="1.10.274.10">
    <property type="entry name" value="PtsI, HPr-binding domain"/>
    <property type="match status" value="1"/>
</dbReference>
<accession>A0A0U1Q0S9</accession>
<dbReference type="Pfam" id="PF00391">
    <property type="entry name" value="PEP-utilizers"/>
    <property type="match status" value="1"/>
</dbReference>
<dbReference type="PROSITE" id="PS00742">
    <property type="entry name" value="PEP_ENZYMES_2"/>
    <property type="match status" value="1"/>
</dbReference>
<evidence type="ECO:0000256" key="18">
    <source>
        <dbReference type="PIRSR" id="PIRSR000732-1"/>
    </source>
</evidence>
<evidence type="ECO:0000256" key="8">
    <source>
        <dbReference type="ARBA" id="ARBA00022448"/>
    </source>
</evidence>
<dbReference type="InterPro" id="IPR000121">
    <property type="entry name" value="PEP_util_C"/>
</dbReference>
<dbReference type="PANTHER" id="PTHR46244:SF3">
    <property type="entry name" value="PHOSPHOENOLPYRUVATE-PROTEIN PHOSPHOTRANSFERASE"/>
    <property type="match status" value="1"/>
</dbReference>
<dbReference type="Proteomes" id="UP000050580">
    <property type="component" value="Unassembled WGS sequence"/>
</dbReference>
<evidence type="ECO:0000256" key="9">
    <source>
        <dbReference type="ARBA" id="ARBA00022490"/>
    </source>
</evidence>
<dbReference type="Gene3D" id="3.50.30.10">
    <property type="entry name" value="Phosphohistidine domain"/>
    <property type="match status" value="1"/>
</dbReference>
<dbReference type="EC" id="2.7.3.9" evidence="6 17"/>
<feature type="compositionally biased region" description="Low complexity" evidence="21">
    <location>
        <begin position="176"/>
        <end position="185"/>
    </location>
</feature>
<dbReference type="PROSITE" id="PS00370">
    <property type="entry name" value="PEP_ENZYMES_PHOS_SITE"/>
    <property type="match status" value="1"/>
</dbReference>
<feature type="region of interest" description="Disordered" evidence="21">
    <location>
        <begin position="597"/>
        <end position="622"/>
    </location>
</feature>
<dbReference type="GO" id="GO:0009401">
    <property type="term" value="P:phosphoenolpyruvate-dependent sugar phosphotransferase system"/>
    <property type="evidence" value="ECO:0007669"/>
    <property type="project" value="UniProtKB-KW"/>
</dbReference>
<comment type="function">
    <text evidence="3 17">General (non sugar-specific) component of the phosphoenolpyruvate-dependent sugar phosphotransferase system (sugar PTS). This major carbohydrate active-transport system catalyzes the phosphorylation of incoming sugar substrates concomitantly with their translocation across the cell membrane. Enzyme I transfers the phosphoryl group from phosphoenolpyruvate (PEP) to the phosphoryl carrier protein (HPr).</text>
</comment>
<feature type="binding site" evidence="20">
    <location>
        <position position="493"/>
    </location>
    <ligand>
        <name>Mg(2+)</name>
        <dbReference type="ChEBI" id="CHEBI:18420"/>
    </ligand>
</feature>
<dbReference type="OrthoDB" id="9765468at2"/>
<dbReference type="PANTHER" id="PTHR46244">
    <property type="entry name" value="PHOSPHOENOLPYRUVATE-PROTEIN PHOSPHOTRANSFERASE"/>
    <property type="match status" value="1"/>
</dbReference>
<dbReference type="InterPro" id="IPR015813">
    <property type="entry name" value="Pyrv/PenolPyrv_kinase-like_dom"/>
</dbReference>
<evidence type="ECO:0000256" key="1">
    <source>
        <dbReference type="ARBA" id="ARBA00000683"/>
    </source>
</evidence>
<dbReference type="InterPro" id="IPR040442">
    <property type="entry name" value="Pyrv_kinase-like_dom_sf"/>
</dbReference>
<evidence type="ECO:0000256" key="6">
    <source>
        <dbReference type="ARBA" id="ARBA00012232"/>
    </source>
</evidence>
<evidence type="ECO:0000259" key="22">
    <source>
        <dbReference type="Pfam" id="PF00391"/>
    </source>
</evidence>
<feature type="binding site" evidence="20">
    <location>
        <position position="469"/>
    </location>
    <ligand>
        <name>Mg(2+)</name>
        <dbReference type="ChEBI" id="CHEBI:18420"/>
    </ligand>
</feature>
<dbReference type="RefSeq" id="WP_046741430.1">
    <property type="nucleotide sequence ID" value="NZ_LBNQ01000020.1"/>
</dbReference>
<keyword evidence="13 17" id="KW-0479">Metal-binding</keyword>
<evidence type="ECO:0000313" key="25">
    <source>
        <dbReference type="EMBL" id="KKW68369.1"/>
    </source>
</evidence>
<dbReference type="GO" id="GO:0005737">
    <property type="term" value="C:cytoplasm"/>
    <property type="evidence" value="ECO:0007669"/>
    <property type="project" value="UniProtKB-SubCell"/>
</dbReference>
<feature type="domain" description="PEP-utilising enzyme mobile" evidence="22">
    <location>
        <begin position="191"/>
        <end position="259"/>
    </location>
</feature>
<comment type="caution">
    <text evidence="25">The sequence shown here is derived from an EMBL/GenBank/DDBJ whole genome shotgun (WGS) entry which is preliminary data.</text>
</comment>
<keyword evidence="25" id="KW-0670">Pyruvate</keyword>